<evidence type="ECO:0000259" key="1">
    <source>
        <dbReference type="PROSITE" id="PS50011"/>
    </source>
</evidence>
<organism evidence="2 3">
    <name type="scientific">Xenoophorus captivus</name>
    <dbReference type="NCBI Taxonomy" id="1517983"/>
    <lineage>
        <taxon>Eukaryota</taxon>
        <taxon>Metazoa</taxon>
        <taxon>Chordata</taxon>
        <taxon>Craniata</taxon>
        <taxon>Vertebrata</taxon>
        <taxon>Euteleostomi</taxon>
        <taxon>Actinopterygii</taxon>
        <taxon>Neopterygii</taxon>
        <taxon>Teleostei</taxon>
        <taxon>Neoteleostei</taxon>
        <taxon>Acanthomorphata</taxon>
        <taxon>Ovalentaria</taxon>
        <taxon>Atherinomorphae</taxon>
        <taxon>Cyprinodontiformes</taxon>
        <taxon>Goodeidae</taxon>
        <taxon>Xenoophorus</taxon>
    </lineage>
</organism>
<name>A0ABV0RYA7_9TELE</name>
<feature type="non-terminal residue" evidence="2">
    <location>
        <position position="1"/>
    </location>
</feature>
<evidence type="ECO:0000313" key="3">
    <source>
        <dbReference type="Proteomes" id="UP001434883"/>
    </source>
</evidence>
<dbReference type="Gene3D" id="1.10.510.10">
    <property type="entry name" value="Transferase(Phosphotransferase) domain 1"/>
    <property type="match status" value="1"/>
</dbReference>
<dbReference type="InterPro" id="IPR008271">
    <property type="entry name" value="Ser/Thr_kinase_AS"/>
</dbReference>
<protein>
    <recommendedName>
        <fullName evidence="1">Protein kinase domain-containing protein</fullName>
    </recommendedName>
</protein>
<dbReference type="Proteomes" id="UP001434883">
    <property type="component" value="Unassembled WGS sequence"/>
</dbReference>
<feature type="domain" description="Protein kinase" evidence="1">
    <location>
        <begin position="1"/>
        <end position="182"/>
    </location>
</feature>
<dbReference type="SUPFAM" id="SSF56112">
    <property type="entry name" value="Protein kinase-like (PK-like)"/>
    <property type="match status" value="1"/>
</dbReference>
<dbReference type="Pfam" id="PF00069">
    <property type="entry name" value="Pkinase"/>
    <property type="match status" value="1"/>
</dbReference>
<gene>
    <name evidence="2" type="ORF">XENOCAPTIV_011870</name>
</gene>
<dbReference type="EMBL" id="JAHRIN010061336">
    <property type="protein sequence ID" value="MEQ2213250.1"/>
    <property type="molecule type" value="Genomic_DNA"/>
</dbReference>
<keyword evidence="3" id="KW-1185">Reference proteome</keyword>
<dbReference type="PANTHER" id="PTHR24347">
    <property type="entry name" value="SERINE/THREONINE-PROTEIN KINASE"/>
    <property type="match status" value="1"/>
</dbReference>
<dbReference type="PROSITE" id="PS00108">
    <property type="entry name" value="PROTEIN_KINASE_ST"/>
    <property type="match status" value="1"/>
</dbReference>
<comment type="caution">
    <text evidence="2">The sequence shown here is derived from an EMBL/GenBank/DDBJ whole genome shotgun (WGS) entry which is preliminary data.</text>
</comment>
<accession>A0ABV0RYA7</accession>
<reference evidence="2 3" key="1">
    <citation type="submission" date="2021-06" db="EMBL/GenBank/DDBJ databases">
        <authorList>
            <person name="Palmer J.M."/>
        </authorList>
    </citation>
    <scope>NUCLEOTIDE SEQUENCE [LARGE SCALE GENOMIC DNA]</scope>
    <source>
        <strain evidence="2 3">XC_2019</strain>
        <tissue evidence="2">Muscle</tissue>
    </source>
</reference>
<dbReference type="InterPro" id="IPR011009">
    <property type="entry name" value="Kinase-like_dom_sf"/>
</dbReference>
<evidence type="ECO:0000313" key="2">
    <source>
        <dbReference type="EMBL" id="MEQ2213250.1"/>
    </source>
</evidence>
<dbReference type="InterPro" id="IPR000719">
    <property type="entry name" value="Prot_kinase_dom"/>
</dbReference>
<dbReference type="PROSITE" id="PS50011">
    <property type="entry name" value="PROTEIN_KINASE_DOM"/>
    <property type="match status" value="1"/>
</dbReference>
<dbReference type="SMART" id="SM00220">
    <property type="entry name" value="S_TKc"/>
    <property type="match status" value="1"/>
</dbReference>
<proteinExistence type="predicted"/>
<sequence length="182" mass="19702">APPSAVGAPAAAPRQPGLFAQMASTAAGVAVGSAVGHTIGHAMTGAFSGGQSDAAKPDVTQDGLFHSFLCCYKKTSVSTFSQTSSLILKDCYESKVFFFLVFDLMRKGELFDYLTEKVTLTEKETRKIMRALLEVVQFLHGQNIVHRDLKPENILLDDNMNIKLTDFGFAVQIQPGQTLKGE</sequence>